<name>A0A2J6TDZ2_9HELO</name>
<feature type="compositionally biased region" description="Polar residues" evidence="1">
    <location>
        <begin position="497"/>
        <end position="510"/>
    </location>
</feature>
<dbReference type="EMBL" id="KZ613786">
    <property type="protein sequence ID" value="PMD61222.1"/>
    <property type="molecule type" value="Genomic_DNA"/>
</dbReference>
<organism evidence="2 3">
    <name type="scientific">Hyaloscypha bicolor E</name>
    <dbReference type="NCBI Taxonomy" id="1095630"/>
    <lineage>
        <taxon>Eukaryota</taxon>
        <taxon>Fungi</taxon>
        <taxon>Dikarya</taxon>
        <taxon>Ascomycota</taxon>
        <taxon>Pezizomycotina</taxon>
        <taxon>Leotiomycetes</taxon>
        <taxon>Helotiales</taxon>
        <taxon>Hyaloscyphaceae</taxon>
        <taxon>Hyaloscypha</taxon>
        <taxon>Hyaloscypha bicolor</taxon>
    </lineage>
</organism>
<protein>
    <submittedName>
        <fullName evidence="2">Uncharacterized protein</fullName>
    </submittedName>
</protein>
<dbReference type="Proteomes" id="UP000235371">
    <property type="component" value="Unassembled WGS sequence"/>
</dbReference>
<evidence type="ECO:0000256" key="1">
    <source>
        <dbReference type="SAM" id="MobiDB-lite"/>
    </source>
</evidence>
<reference evidence="2 3" key="1">
    <citation type="submission" date="2016-04" db="EMBL/GenBank/DDBJ databases">
        <title>A degradative enzymes factory behind the ericoid mycorrhizal symbiosis.</title>
        <authorList>
            <consortium name="DOE Joint Genome Institute"/>
            <person name="Martino E."/>
            <person name="Morin E."/>
            <person name="Grelet G."/>
            <person name="Kuo A."/>
            <person name="Kohler A."/>
            <person name="Daghino S."/>
            <person name="Barry K."/>
            <person name="Choi C."/>
            <person name="Cichocki N."/>
            <person name="Clum A."/>
            <person name="Copeland A."/>
            <person name="Hainaut M."/>
            <person name="Haridas S."/>
            <person name="Labutti K."/>
            <person name="Lindquist E."/>
            <person name="Lipzen A."/>
            <person name="Khouja H.-R."/>
            <person name="Murat C."/>
            <person name="Ohm R."/>
            <person name="Olson A."/>
            <person name="Spatafora J."/>
            <person name="Veneault-Fourrey C."/>
            <person name="Henrissat B."/>
            <person name="Grigoriev I."/>
            <person name="Martin F."/>
            <person name="Perotto S."/>
        </authorList>
    </citation>
    <scope>NUCLEOTIDE SEQUENCE [LARGE SCALE GENOMIC DNA]</scope>
    <source>
        <strain evidence="2 3">E</strain>
    </source>
</reference>
<feature type="compositionally biased region" description="Acidic residues" evidence="1">
    <location>
        <begin position="324"/>
        <end position="333"/>
    </location>
</feature>
<proteinExistence type="predicted"/>
<feature type="region of interest" description="Disordered" evidence="1">
    <location>
        <begin position="280"/>
        <end position="340"/>
    </location>
</feature>
<feature type="region of interest" description="Disordered" evidence="1">
    <location>
        <begin position="494"/>
        <end position="558"/>
    </location>
</feature>
<feature type="compositionally biased region" description="Polar residues" evidence="1">
    <location>
        <begin position="56"/>
        <end position="77"/>
    </location>
</feature>
<accession>A0A2J6TDZ2</accession>
<evidence type="ECO:0000313" key="3">
    <source>
        <dbReference type="Proteomes" id="UP000235371"/>
    </source>
</evidence>
<dbReference type="GeneID" id="36588026"/>
<keyword evidence="3" id="KW-1185">Reference proteome</keyword>
<dbReference type="InParanoid" id="A0A2J6TDZ2"/>
<feature type="region of interest" description="Disordered" evidence="1">
    <location>
        <begin position="46"/>
        <end position="112"/>
    </location>
</feature>
<dbReference type="RefSeq" id="XP_024738126.1">
    <property type="nucleotide sequence ID" value="XM_024879949.1"/>
</dbReference>
<sequence>MTSFSSIAISRPIEHLSFPNGFMDRGSKELSKSECISRDLSTDVMRSFEAQGRPQVATTTSRVHQVKSGTPEPQQGKNQHQDDDDNASDDQAREAGTKGASEWSEQEAESMSPNYGSIQAHVLPLNPRVNKPKPHESDDTSPKRCPAILKEAIWSAIFSCWRPKISASQLEDSANETEITPVNGEPRSYTIKRSSQEWWLAHASEPWENVLPGQDMATLVDRHLLHLIFSSWHQEWIAGPRSLRGNADWMFPLDTILNQEERVVERLVHDVFLHLGRATAGSVRRTPAGSSTSNTPSRPPTRPHQKSSDASNITRKRRDRQEAEPGEDGLDGDEPNRNDRAKRIKKTTDEYNRYVICTQFAAGQEPTRPNCFFGAWRSVDRLKQDHLINVHNFNTSQLKIDRGGTEAEKWWRLFDKLNPGIREANPEAFIPGPFWEDRVAHNTYNKIFSEAMKRAEEIRERRTQSLASDIQALLNRQRDVERQEIRQVVIDILHPGTGNTNSSESPSSVETMEPESDNFHYSGSRKSTPPVQQPDTQPMASSTLSNRHQSVVLHPNGPDPTSSFITLSLPGTLSDALETHASSSWEMSQDDLGMGTQSTYNSFTPQVSDMLGVQFGADLAMTTTSSSETMSGTFSAANDCEVEQPLGKVCRCRFHSIECDRGVGDGNEWCACCSGWLPWSAFADGFLR</sequence>
<feature type="compositionally biased region" description="Polar residues" evidence="1">
    <location>
        <begin position="519"/>
        <end position="549"/>
    </location>
</feature>
<dbReference type="AlphaFoldDB" id="A0A2J6TDZ2"/>
<dbReference type="OrthoDB" id="3560922at2759"/>
<gene>
    <name evidence="2" type="ORF">K444DRAFT_611478</name>
</gene>
<evidence type="ECO:0000313" key="2">
    <source>
        <dbReference type="EMBL" id="PMD61222.1"/>
    </source>
</evidence>